<dbReference type="AlphaFoldDB" id="G0MMU1"/>
<dbReference type="STRING" id="135651.G0MMU1"/>
<gene>
    <name evidence="2" type="ORF">CAEBREN_04098</name>
</gene>
<keyword evidence="3" id="KW-1185">Reference proteome</keyword>
<dbReference type="PANTHER" id="PTHR23362:SF8">
    <property type="entry name" value="SPK DOMAIN-CONTAINING PROTEIN"/>
    <property type="match status" value="1"/>
</dbReference>
<reference evidence="3" key="1">
    <citation type="submission" date="2011-07" db="EMBL/GenBank/DDBJ databases">
        <authorList>
            <consortium name="Caenorhabditis brenneri Sequencing and Analysis Consortium"/>
            <person name="Wilson R.K."/>
        </authorList>
    </citation>
    <scope>NUCLEOTIDE SEQUENCE [LARGE SCALE GENOMIC DNA]</scope>
    <source>
        <strain evidence="3">PB2801</strain>
    </source>
</reference>
<feature type="compositionally biased region" description="Polar residues" evidence="1">
    <location>
        <begin position="61"/>
        <end position="75"/>
    </location>
</feature>
<dbReference type="InParanoid" id="G0MMU1"/>
<evidence type="ECO:0000313" key="3">
    <source>
        <dbReference type="Proteomes" id="UP000008068"/>
    </source>
</evidence>
<evidence type="ECO:0008006" key="4">
    <source>
        <dbReference type="Google" id="ProtNLM"/>
    </source>
</evidence>
<feature type="region of interest" description="Disordered" evidence="1">
    <location>
        <begin position="1"/>
        <end position="75"/>
    </location>
</feature>
<dbReference type="InterPro" id="IPR053315">
    <property type="entry name" value="Peptidase_C14A"/>
</dbReference>
<dbReference type="HOGENOM" id="CLU_1103605_0_0_1"/>
<feature type="compositionally biased region" description="Basic and acidic residues" evidence="1">
    <location>
        <begin position="1"/>
        <end position="12"/>
    </location>
</feature>
<dbReference type="Proteomes" id="UP000008068">
    <property type="component" value="Unassembled WGS sequence"/>
</dbReference>
<accession>G0MMU1</accession>
<dbReference type="PANTHER" id="PTHR23362">
    <property type="entry name" value="L-PLASTIN-RELATED"/>
    <property type="match status" value="1"/>
</dbReference>
<proteinExistence type="predicted"/>
<evidence type="ECO:0000313" key="2">
    <source>
        <dbReference type="EMBL" id="EGT37450.1"/>
    </source>
</evidence>
<feature type="compositionally biased region" description="Basic and acidic residues" evidence="1">
    <location>
        <begin position="24"/>
        <end position="37"/>
    </location>
</feature>
<organism evidence="3">
    <name type="scientific">Caenorhabditis brenneri</name>
    <name type="common">Nematode worm</name>
    <dbReference type="NCBI Taxonomy" id="135651"/>
    <lineage>
        <taxon>Eukaryota</taxon>
        <taxon>Metazoa</taxon>
        <taxon>Ecdysozoa</taxon>
        <taxon>Nematoda</taxon>
        <taxon>Chromadorea</taxon>
        <taxon>Rhabditida</taxon>
        <taxon>Rhabditina</taxon>
        <taxon>Rhabditomorpha</taxon>
        <taxon>Rhabditoidea</taxon>
        <taxon>Rhabditidae</taxon>
        <taxon>Peloderinae</taxon>
        <taxon>Caenorhabditis</taxon>
    </lineage>
</organism>
<sequence length="218" mass="25304">MDDYEYNPREDNLPESSPIDNQLEEPKPPVTEEHNKNNEVQNADEGSDTVAPEPKPEKESLTLQNNQNFTPQTNGNEFISVESHIRFLESLIPMMTTLDTPTLEEDQLRIEKTIEKFKEIGNEEEKIRMNEIRTSLMTCLLIVERSAKKEIVKKEDTTSLDKFLISFHQFLVTLKMKELDSFVARVKHMMKELKVNDKKFPIKKVQMALQSIIEIIAP</sequence>
<evidence type="ECO:0000256" key="1">
    <source>
        <dbReference type="SAM" id="MobiDB-lite"/>
    </source>
</evidence>
<protein>
    <recommendedName>
        <fullName evidence="4">SPK domain-containing protein</fullName>
    </recommendedName>
</protein>
<dbReference type="EMBL" id="GL379802">
    <property type="protein sequence ID" value="EGT37450.1"/>
    <property type="molecule type" value="Genomic_DNA"/>
</dbReference>
<name>G0MMU1_CAEBE</name>